<dbReference type="KEGG" id="bdi:100828434"/>
<dbReference type="GO" id="GO:0035251">
    <property type="term" value="F:UDP-glucosyltransferase activity"/>
    <property type="evidence" value="ECO:0000318"/>
    <property type="project" value="GO_Central"/>
</dbReference>
<dbReference type="EMBL" id="CM000880">
    <property type="protein sequence ID" value="KQK13543.1"/>
    <property type="molecule type" value="Genomic_DNA"/>
</dbReference>
<dbReference type="CDD" id="cd03784">
    <property type="entry name" value="GT1_Gtf-like"/>
    <property type="match status" value="1"/>
</dbReference>
<evidence type="ECO:0000313" key="3">
    <source>
        <dbReference type="EMBL" id="KQK13543.1"/>
    </source>
</evidence>
<dbReference type="InterPro" id="IPR002213">
    <property type="entry name" value="UDP_glucos_trans"/>
</dbReference>
<evidence type="ECO:0000256" key="1">
    <source>
        <dbReference type="ARBA" id="ARBA00009995"/>
    </source>
</evidence>
<proteinExistence type="inferred from homology"/>
<dbReference type="Gramene" id="KQK13543">
    <property type="protein sequence ID" value="KQK13543"/>
    <property type="gene ID" value="BRADI_1g10860v3"/>
</dbReference>
<sequence length="442" mass="47621">MDADDSSPLHIVVFPWLAFGHLLPFLELAERLADRGHRLSYVSTPRNISRLPQAVAPLVDLVSLPLPRVDGLPEGAEATTDLPPDKYELLQKASDGLAPPFAAFLDAHKPDWVILDSFHYLAAAAALDRKVPSAMLILCSAATSALFGLPRVSRDVRQDIGASLVQRFMFTCESCTIVAKRCCVELEPESVPLLSKIFGKPVSPIGLLPPPLAGVGTLRRSLRTNGAAPAAGGGHGADDAPLMSWLDRQPAKSVVFVALGSEAPLSRVLLHELALGLEIAGTRFLWALRKPDGVLDADIVLPPGFEERTHGRGLVALGLVPQTTILAHASVCAFLTHCGWSSTIEGMQYGHPLIMLPFFGDQGPNARLMEAKKVGVQVARNDKDGSFDREGVAAAVRAVAVEEESSTVFAANARKLQELVTDTACHDRCIDEFIRQMRSYKE</sequence>
<dbReference type="Pfam" id="PF00201">
    <property type="entry name" value="UDPGT"/>
    <property type="match status" value="1"/>
</dbReference>
<dbReference type="eggNOG" id="KOG1192">
    <property type="taxonomic scope" value="Eukaryota"/>
</dbReference>
<dbReference type="OMA" id="AFGHMLA"/>
<dbReference type="PANTHER" id="PTHR48049">
    <property type="entry name" value="GLYCOSYLTRANSFERASE"/>
    <property type="match status" value="1"/>
</dbReference>
<name>I1GP14_BRADI</name>
<keyword evidence="5" id="KW-1185">Reference proteome</keyword>
<dbReference type="Gene3D" id="3.40.50.2000">
    <property type="entry name" value="Glycogen Phosphorylase B"/>
    <property type="match status" value="2"/>
</dbReference>
<evidence type="ECO:0000313" key="4">
    <source>
        <dbReference type="EnsemblPlants" id="KQK13543"/>
    </source>
</evidence>
<accession>I1GP14</accession>
<dbReference type="FunFam" id="3.40.50.2000:FF:000037">
    <property type="entry name" value="Glycosyltransferase"/>
    <property type="match status" value="1"/>
</dbReference>
<keyword evidence="2" id="KW-0808">Transferase</keyword>
<dbReference type="SUPFAM" id="SSF53756">
    <property type="entry name" value="UDP-Glycosyltransferase/glycogen phosphorylase"/>
    <property type="match status" value="1"/>
</dbReference>
<reference evidence="3 4" key="1">
    <citation type="journal article" date="2010" name="Nature">
        <title>Genome sequencing and analysis of the model grass Brachypodium distachyon.</title>
        <authorList>
            <consortium name="International Brachypodium Initiative"/>
        </authorList>
    </citation>
    <scope>NUCLEOTIDE SEQUENCE [LARGE SCALE GENOMIC DNA]</scope>
    <source>
        <strain evidence="3 4">Bd21</strain>
    </source>
</reference>
<dbReference type="GeneID" id="100828434"/>
<dbReference type="Proteomes" id="UP000008810">
    <property type="component" value="Chromosome 1"/>
</dbReference>
<gene>
    <name evidence="4" type="primary">LOC100828434</name>
    <name evidence="3" type="ORF">BRADI_1g10860v3</name>
</gene>
<comment type="similarity">
    <text evidence="1">Belongs to the UDP-glycosyltransferase family.</text>
</comment>
<dbReference type="EnsemblPlants" id="KQK13543">
    <property type="protein sequence ID" value="KQK13543"/>
    <property type="gene ID" value="BRADI_1g10860v3"/>
</dbReference>
<evidence type="ECO:0000256" key="2">
    <source>
        <dbReference type="ARBA" id="ARBA00022679"/>
    </source>
</evidence>
<dbReference type="HOGENOM" id="CLU_001724_2_3_1"/>
<dbReference type="RefSeq" id="XP_003559503.1">
    <property type="nucleotide sequence ID" value="XM_003559455.4"/>
</dbReference>
<dbReference type="AlphaFoldDB" id="I1GP14"/>
<organism evidence="3">
    <name type="scientific">Brachypodium distachyon</name>
    <name type="common">Purple false brome</name>
    <name type="synonym">Trachynia distachya</name>
    <dbReference type="NCBI Taxonomy" id="15368"/>
    <lineage>
        <taxon>Eukaryota</taxon>
        <taxon>Viridiplantae</taxon>
        <taxon>Streptophyta</taxon>
        <taxon>Embryophyta</taxon>
        <taxon>Tracheophyta</taxon>
        <taxon>Spermatophyta</taxon>
        <taxon>Magnoliopsida</taxon>
        <taxon>Liliopsida</taxon>
        <taxon>Poales</taxon>
        <taxon>Poaceae</taxon>
        <taxon>BOP clade</taxon>
        <taxon>Pooideae</taxon>
        <taxon>Stipodae</taxon>
        <taxon>Brachypodieae</taxon>
        <taxon>Brachypodium</taxon>
    </lineage>
</organism>
<protein>
    <submittedName>
        <fullName evidence="3 4">Uncharacterized protein</fullName>
    </submittedName>
</protein>
<dbReference type="InterPro" id="IPR050481">
    <property type="entry name" value="UDP-glycosyltransf_plant"/>
</dbReference>
<dbReference type="OrthoDB" id="5835829at2759"/>
<reference evidence="4" key="3">
    <citation type="submission" date="2018-08" db="UniProtKB">
        <authorList>
            <consortium name="EnsemblPlants"/>
        </authorList>
    </citation>
    <scope>IDENTIFICATION</scope>
    <source>
        <strain evidence="4">cv. Bd21</strain>
    </source>
</reference>
<evidence type="ECO:0000313" key="5">
    <source>
        <dbReference type="Proteomes" id="UP000008810"/>
    </source>
</evidence>
<reference evidence="3" key="2">
    <citation type="submission" date="2017-06" db="EMBL/GenBank/DDBJ databases">
        <title>WGS assembly of Brachypodium distachyon.</title>
        <authorList>
            <consortium name="The International Brachypodium Initiative"/>
            <person name="Lucas S."/>
            <person name="Harmon-Smith M."/>
            <person name="Lail K."/>
            <person name="Tice H."/>
            <person name="Grimwood J."/>
            <person name="Bruce D."/>
            <person name="Barry K."/>
            <person name="Shu S."/>
            <person name="Lindquist E."/>
            <person name="Wang M."/>
            <person name="Pitluck S."/>
            <person name="Vogel J.P."/>
            <person name="Garvin D.F."/>
            <person name="Mockler T.C."/>
            <person name="Schmutz J."/>
            <person name="Rokhsar D."/>
            <person name="Bevan M.W."/>
        </authorList>
    </citation>
    <scope>NUCLEOTIDE SEQUENCE</scope>
    <source>
        <strain evidence="3">Bd21</strain>
    </source>
</reference>
<dbReference type="PANTHER" id="PTHR48049:SF134">
    <property type="entry name" value="GLYCOSYLTRANSFERASE SUBFAMILY 4-LIKE N-TERMINAL DOMAIN-CONTAINING PROTEIN"/>
    <property type="match status" value="1"/>
</dbReference>